<sequence>MALSLCRDIGPKIILSLPPPSRFCSGDPALNLRRGMISRRCIRGDKGSRGDVSILPTLVVLLRATLEGNLFLLDSVDPMLHKKTAECNMVLDESKTCDSRRKKETLVGTLVSVLCFHVKKKKTNVNLQVVFINMLYKRV</sequence>
<reference evidence="1 2" key="1">
    <citation type="submission" date="2021-03" db="EMBL/GenBank/DDBJ databases">
        <authorList>
            <person name="King G.J."/>
            <person name="Bancroft I."/>
            <person name="Baten A."/>
            <person name="Bloomfield J."/>
            <person name="Borpatragohain P."/>
            <person name="He Z."/>
            <person name="Irish N."/>
            <person name="Irwin J."/>
            <person name="Liu K."/>
            <person name="Mauleon R.P."/>
            <person name="Moore J."/>
            <person name="Morris R."/>
            <person name="Ostergaard L."/>
            <person name="Wang B."/>
            <person name="Wells R."/>
        </authorList>
    </citation>
    <scope>NUCLEOTIDE SEQUENCE [LARGE SCALE GENOMIC DNA]</scope>
    <source>
        <strain evidence="1">R-o-18</strain>
        <tissue evidence="1">Leaf</tissue>
    </source>
</reference>
<comment type="caution">
    <text evidence="1">The sequence shown here is derived from an EMBL/GenBank/DDBJ whole genome shotgun (WGS) entry which is preliminary data.</text>
</comment>
<evidence type="ECO:0000313" key="2">
    <source>
        <dbReference type="Proteomes" id="UP000823674"/>
    </source>
</evidence>
<protein>
    <submittedName>
        <fullName evidence="1">Uncharacterized protein</fullName>
    </submittedName>
</protein>
<gene>
    <name evidence="1" type="primary">A05g509880.1_BraROA</name>
    <name evidence="1" type="ORF">IGI04_020885</name>
</gene>
<accession>A0ABQ7MME7</accession>
<name>A0ABQ7MME7_BRACM</name>
<dbReference type="Proteomes" id="UP000823674">
    <property type="component" value="Chromosome A05"/>
</dbReference>
<organism evidence="1 2">
    <name type="scientific">Brassica rapa subsp. trilocularis</name>
    <dbReference type="NCBI Taxonomy" id="1813537"/>
    <lineage>
        <taxon>Eukaryota</taxon>
        <taxon>Viridiplantae</taxon>
        <taxon>Streptophyta</taxon>
        <taxon>Embryophyta</taxon>
        <taxon>Tracheophyta</taxon>
        <taxon>Spermatophyta</taxon>
        <taxon>Magnoliopsida</taxon>
        <taxon>eudicotyledons</taxon>
        <taxon>Gunneridae</taxon>
        <taxon>Pentapetalae</taxon>
        <taxon>rosids</taxon>
        <taxon>malvids</taxon>
        <taxon>Brassicales</taxon>
        <taxon>Brassicaceae</taxon>
        <taxon>Brassiceae</taxon>
        <taxon>Brassica</taxon>
    </lineage>
</organism>
<keyword evidence="2" id="KW-1185">Reference proteome</keyword>
<dbReference type="EMBL" id="JADBGQ010000005">
    <property type="protein sequence ID" value="KAG5399070.1"/>
    <property type="molecule type" value="Genomic_DNA"/>
</dbReference>
<evidence type="ECO:0000313" key="1">
    <source>
        <dbReference type="EMBL" id="KAG5399070.1"/>
    </source>
</evidence>
<proteinExistence type="predicted"/>